<keyword evidence="2" id="KW-1003">Cell membrane</keyword>
<name>F7XNZ8_METZD</name>
<accession>F7XNZ8</accession>
<dbReference type="Pfam" id="PF01478">
    <property type="entry name" value="Peptidase_A24"/>
    <property type="match status" value="1"/>
</dbReference>
<keyword evidence="5 6" id="KW-0472">Membrane</keyword>
<dbReference type="InterPro" id="IPR000045">
    <property type="entry name" value="Prepilin_IV_endopep_pep"/>
</dbReference>
<dbReference type="Gene3D" id="1.20.120.1220">
    <property type="match status" value="1"/>
</dbReference>
<evidence type="ECO:0000256" key="4">
    <source>
        <dbReference type="ARBA" id="ARBA00022989"/>
    </source>
</evidence>
<evidence type="ECO:0000256" key="3">
    <source>
        <dbReference type="ARBA" id="ARBA00022692"/>
    </source>
</evidence>
<feature type="transmembrane region" description="Helical" evidence="6">
    <location>
        <begin position="83"/>
        <end position="102"/>
    </location>
</feature>
<dbReference type="Proteomes" id="UP000006622">
    <property type="component" value="Chromosome"/>
</dbReference>
<gene>
    <name evidence="9" type="ordered locus">Mzhil_0312</name>
</gene>
<dbReference type="OrthoDB" id="19094at2157"/>
<feature type="transmembrane region" description="Helical" evidence="6">
    <location>
        <begin position="114"/>
        <end position="142"/>
    </location>
</feature>
<feature type="domain" description="Preflagellin peptidase C-terminal" evidence="8">
    <location>
        <begin position="151"/>
        <end position="243"/>
    </location>
</feature>
<feature type="transmembrane region" description="Helical" evidence="6">
    <location>
        <begin position="30"/>
        <end position="48"/>
    </location>
</feature>
<dbReference type="RefSeq" id="WP_013897627.1">
    <property type="nucleotide sequence ID" value="NC_015676.1"/>
</dbReference>
<evidence type="ECO:0000256" key="6">
    <source>
        <dbReference type="SAM" id="Phobius"/>
    </source>
</evidence>
<protein>
    <submittedName>
        <fullName evidence="9">Peptidase A24B, FlaK domain protein</fullName>
    </submittedName>
</protein>
<organism evidence="9 10">
    <name type="scientific">Methanosalsum zhilinae (strain DSM 4017 / NBRC 107636 / OCM 62 / WeN5)</name>
    <name type="common">Methanohalophilus zhilinae</name>
    <dbReference type="NCBI Taxonomy" id="679901"/>
    <lineage>
        <taxon>Archaea</taxon>
        <taxon>Methanobacteriati</taxon>
        <taxon>Methanobacteriota</taxon>
        <taxon>Stenosarchaea group</taxon>
        <taxon>Methanomicrobia</taxon>
        <taxon>Methanosarcinales</taxon>
        <taxon>Methanosarcinaceae</taxon>
        <taxon>Methanosalsum</taxon>
    </lineage>
</organism>
<reference evidence="9 10" key="1">
    <citation type="submission" date="2010-07" db="EMBL/GenBank/DDBJ databases">
        <title>The complete genome of Methanosalsum zhilinae DSM 4017.</title>
        <authorList>
            <consortium name="US DOE Joint Genome Institute (JGI-PGF)"/>
            <person name="Lucas S."/>
            <person name="Copeland A."/>
            <person name="Lapidus A."/>
            <person name="Glavina del Rio T."/>
            <person name="Dalin E."/>
            <person name="Tice H."/>
            <person name="Bruce D."/>
            <person name="Goodwin L."/>
            <person name="Pitluck S."/>
            <person name="Kyrpides N."/>
            <person name="Mavromatis K."/>
            <person name="Ovchinnikova G."/>
            <person name="Daligault H."/>
            <person name="Detter J.C."/>
            <person name="Han C."/>
            <person name="Tapia R."/>
            <person name="Larimer F."/>
            <person name="Land M."/>
            <person name="Hauser L."/>
            <person name="Markowitz V."/>
            <person name="Cheng J.-F."/>
            <person name="Hugenholtz P."/>
            <person name="Woyke T."/>
            <person name="Wu D."/>
            <person name="Spring S."/>
            <person name="Schueler E."/>
            <person name="Brambilla E."/>
            <person name="Klenk H.-P."/>
            <person name="Eisen J.A."/>
        </authorList>
    </citation>
    <scope>NUCLEOTIDE SEQUENCE [LARGE SCALE GENOMIC DNA]</scope>
    <source>
        <strain evidence="10">DSM 4017 / NBRC 107636 / OCM 62 / WeN5</strain>
    </source>
</reference>
<comment type="subcellular location">
    <subcellularLocation>
        <location evidence="1">Cell membrane</location>
        <topology evidence="1">Multi-pass membrane protein</topology>
    </subcellularLocation>
</comment>
<dbReference type="PANTHER" id="PTHR36506:SF1">
    <property type="entry name" value="PREFLAGELLIN PEPTIDASE"/>
    <property type="match status" value="1"/>
</dbReference>
<dbReference type="GO" id="GO:0004190">
    <property type="term" value="F:aspartic-type endopeptidase activity"/>
    <property type="evidence" value="ECO:0007669"/>
    <property type="project" value="InterPro"/>
</dbReference>
<dbReference type="PANTHER" id="PTHR36506">
    <property type="entry name" value="PREFLAGELLIN PEPTIDASE"/>
    <property type="match status" value="1"/>
</dbReference>
<dbReference type="AlphaFoldDB" id="F7XNZ8"/>
<dbReference type="GeneID" id="10821916"/>
<evidence type="ECO:0000256" key="1">
    <source>
        <dbReference type="ARBA" id="ARBA00004651"/>
    </source>
</evidence>
<feature type="transmembrane region" description="Helical" evidence="6">
    <location>
        <begin position="55"/>
        <end position="77"/>
    </location>
</feature>
<dbReference type="InterPro" id="IPR052218">
    <property type="entry name" value="Preflagellin_Peptidase"/>
</dbReference>
<keyword evidence="3 6" id="KW-0812">Transmembrane</keyword>
<evidence type="ECO:0000313" key="10">
    <source>
        <dbReference type="Proteomes" id="UP000006622"/>
    </source>
</evidence>
<dbReference type="Gene3D" id="6.10.250.3240">
    <property type="match status" value="1"/>
</dbReference>
<dbReference type="GO" id="GO:0005886">
    <property type="term" value="C:plasma membrane"/>
    <property type="evidence" value="ECO:0007669"/>
    <property type="project" value="UniProtKB-SubCell"/>
</dbReference>
<evidence type="ECO:0000259" key="8">
    <source>
        <dbReference type="Pfam" id="PF06847"/>
    </source>
</evidence>
<sequence length="253" mass="28491">MIEILKVLICIPFLIYACYSDIKTRRVSNRVWPLMLGAGSIFIIHDLVRYGLDHLIHLVLSFAFIFIFVYILFYLNAFGGADAKVLMVISLIIPAYPVIELADATLPIYGVPLINLFAFGVFTNSIILTVVVPLGLFIYNLIKLPLNEIKKNPFYLFIGYMHPISELGQRHLKLIEAYQENNDGEVSSKFSRSGVDIDDRQLSTLRSYAKKGLIGDKVWVTPGLPFMIPITAGFIAAVIFGDIIFHLTLNYLV</sequence>
<evidence type="ECO:0000256" key="2">
    <source>
        <dbReference type="ARBA" id="ARBA00022475"/>
    </source>
</evidence>
<dbReference type="PROSITE" id="PS51257">
    <property type="entry name" value="PROKAR_LIPOPROTEIN"/>
    <property type="match status" value="1"/>
</dbReference>
<evidence type="ECO:0000313" key="9">
    <source>
        <dbReference type="EMBL" id="AEH60188.1"/>
    </source>
</evidence>
<dbReference type="KEGG" id="mzh:Mzhil_0312"/>
<dbReference type="HOGENOM" id="CLU_086258_0_0_2"/>
<dbReference type="STRING" id="679901.Mzhil_0312"/>
<keyword evidence="4 6" id="KW-1133">Transmembrane helix</keyword>
<keyword evidence="10" id="KW-1185">Reference proteome</keyword>
<dbReference type="Pfam" id="PF06847">
    <property type="entry name" value="Arc_PepC_II"/>
    <property type="match status" value="1"/>
</dbReference>
<dbReference type="EMBL" id="CP002101">
    <property type="protein sequence ID" value="AEH60188.1"/>
    <property type="molecule type" value="Genomic_DNA"/>
</dbReference>
<evidence type="ECO:0000256" key="5">
    <source>
        <dbReference type="ARBA" id="ARBA00023136"/>
    </source>
</evidence>
<feature type="transmembrane region" description="Helical" evidence="6">
    <location>
        <begin position="226"/>
        <end position="249"/>
    </location>
</feature>
<dbReference type="InterPro" id="IPR009655">
    <property type="entry name" value="Preflagellin_peptidase_C"/>
</dbReference>
<evidence type="ECO:0000259" key="7">
    <source>
        <dbReference type="Pfam" id="PF01478"/>
    </source>
</evidence>
<feature type="domain" description="Prepilin type IV endopeptidase peptidase" evidence="7">
    <location>
        <begin position="8"/>
        <end position="130"/>
    </location>
</feature>
<proteinExistence type="predicted"/>